<evidence type="ECO:0000313" key="2">
    <source>
        <dbReference type="EMBL" id="KAK2955324.1"/>
    </source>
</evidence>
<feature type="compositionally biased region" description="Polar residues" evidence="1">
    <location>
        <begin position="172"/>
        <end position="182"/>
    </location>
</feature>
<accession>A0ABQ9XV13</accession>
<evidence type="ECO:0000256" key="1">
    <source>
        <dbReference type="SAM" id="MobiDB-lite"/>
    </source>
</evidence>
<organism evidence="2 3">
    <name type="scientific">Blattamonas nauphoetae</name>
    <dbReference type="NCBI Taxonomy" id="2049346"/>
    <lineage>
        <taxon>Eukaryota</taxon>
        <taxon>Metamonada</taxon>
        <taxon>Preaxostyla</taxon>
        <taxon>Oxymonadida</taxon>
        <taxon>Blattamonas</taxon>
    </lineage>
</organism>
<dbReference type="Proteomes" id="UP001281761">
    <property type="component" value="Unassembled WGS sequence"/>
</dbReference>
<evidence type="ECO:0000313" key="3">
    <source>
        <dbReference type="Proteomes" id="UP001281761"/>
    </source>
</evidence>
<reference evidence="2 3" key="1">
    <citation type="journal article" date="2022" name="bioRxiv">
        <title>Genomics of Preaxostyla Flagellates Illuminates Evolutionary Transitions and the Path Towards Mitochondrial Loss.</title>
        <authorList>
            <person name="Novak L.V.F."/>
            <person name="Treitli S.C."/>
            <person name="Pyrih J."/>
            <person name="Halakuc P."/>
            <person name="Pipaliya S.V."/>
            <person name="Vacek V."/>
            <person name="Brzon O."/>
            <person name="Soukal P."/>
            <person name="Eme L."/>
            <person name="Dacks J.B."/>
            <person name="Karnkowska A."/>
            <person name="Elias M."/>
            <person name="Hampl V."/>
        </authorList>
    </citation>
    <scope>NUCLEOTIDE SEQUENCE [LARGE SCALE GENOMIC DNA]</scope>
    <source>
        <strain evidence="2">NAU3</strain>
        <tissue evidence="2">Gut</tissue>
    </source>
</reference>
<protein>
    <submittedName>
        <fullName evidence="2">Uncharacterized protein</fullName>
    </submittedName>
</protein>
<sequence>MLTVSESKIELPPWTSAILISSSTFEKSGTESSVVVQKCSISNDVEELHGIVETSAFPDMGGSVSVSIIGCSFNSQRILGKDGISLSLTRSARKNEEDVGTISSSLIGCSFVNMSSIDTSRQPNLPHLNQKMLGCVVSLTSSHLSGSTIRDVNNGGSFLCSNSSFSSLISSPNTDTDSSEPTVTLPGKSTPDAFEEDQIYSFDNTSGNHETSAIFSNCHFSGANYAQNDRPLTFNEYPGTISIISCSFTNIDLHYLTPAAVFVVVKEQFNHTCLSMLSSNFTNWACITPVGYRNPVGCGNSVGCEKEPCRL</sequence>
<dbReference type="EMBL" id="JARBJD010000068">
    <property type="protein sequence ID" value="KAK2955324.1"/>
    <property type="molecule type" value="Genomic_DNA"/>
</dbReference>
<comment type="caution">
    <text evidence="2">The sequence shown here is derived from an EMBL/GenBank/DDBJ whole genome shotgun (WGS) entry which is preliminary data.</text>
</comment>
<gene>
    <name evidence="2" type="ORF">BLNAU_9715</name>
</gene>
<proteinExistence type="predicted"/>
<keyword evidence="3" id="KW-1185">Reference proteome</keyword>
<feature type="region of interest" description="Disordered" evidence="1">
    <location>
        <begin position="170"/>
        <end position="190"/>
    </location>
</feature>
<name>A0ABQ9XV13_9EUKA</name>